<evidence type="ECO:0000256" key="10">
    <source>
        <dbReference type="ARBA" id="ARBA00022989"/>
    </source>
</evidence>
<evidence type="ECO:0000256" key="3">
    <source>
        <dbReference type="ARBA" id="ARBA00012483"/>
    </source>
</evidence>
<evidence type="ECO:0000313" key="16">
    <source>
        <dbReference type="Proteomes" id="UP000290289"/>
    </source>
</evidence>
<keyword evidence="5 13" id="KW-0812">Transmembrane</keyword>
<dbReference type="GO" id="GO:0061630">
    <property type="term" value="F:ubiquitin protein ligase activity"/>
    <property type="evidence" value="ECO:0007669"/>
    <property type="project" value="UniProtKB-EC"/>
</dbReference>
<organism evidence="15 16">
    <name type="scientific">Malus domestica</name>
    <name type="common">Apple</name>
    <name type="synonym">Pyrus malus</name>
    <dbReference type="NCBI Taxonomy" id="3750"/>
    <lineage>
        <taxon>Eukaryota</taxon>
        <taxon>Viridiplantae</taxon>
        <taxon>Streptophyta</taxon>
        <taxon>Embryophyta</taxon>
        <taxon>Tracheophyta</taxon>
        <taxon>Spermatophyta</taxon>
        <taxon>Magnoliopsida</taxon>
        <taxon>eudicotyledons</taxon>
        <taxon>Gunneridae</taxon>
        <taxon>Pentapetalae</taxon>
        <taxon>rosids</taxon>
        <taxon>fabids</taxon>
        <taxon>Rosales</taxon>
        <taxon>Rosaceae</taxon>
        <taxon>Amygdaloideae</taxon>
        <taxon>Maleae</taxon>
        <taxon>Malus</taxon>
    </lineage>
</organism>
<evidence type="ECO:0000256" key="7">
    <source>
        <dbReference type="ARBA" id="ARBA00022771"/>
    </source>
</evidence>
<gene>
    <name evidence="15" type="ORF">DVH24_014155</name>
</gene>
<evidence type="ECO:0000256" key="4">
    <source>
        <dbReference type="ARBA" id="ARBA00022679"/>
    </source>
</evidence>
<feature type="transmembrane region" description="Helical" evidence="13">
    <location>
        <begin position="181"/>
        <end position="199"/>
    </location>
</feature>
<evidence type="ECO:0000256" key="12">
    <source>
        <dbReference type="PROSITE-ProRule" id="PRU00175"/>
    </source>
</evidence>
<keyword evidence="10 13" id="KW-1133">Transmembrane helix</keyword>
<feature type="domain" description="RING-type" evidence="14">
    <location>
        <begin position="307"/>
        <end position="348"/>
    </location>
</feature>
<dbReference type="CDD" id="cd16461">
    <property type="entry name" value="RING-H2_EL5-like"/>
    <property type="match status" value="1"/>
</dbReference>
<feature type="domain" description="RING-type" evidence="14">
    <location>
        <begin position="469"/>
        <end position="510"/>
    </location>
</feature>
<protein>
    <recommendedName>
        <fullName evidence="3">RING-type E3 ubiquitin transferase</fullName>
        <ecNumber evidence="3">2.3.2.27</ecNumber>
    </recommendedName>
</protein>
<keyword evidence="7 12" id="KW-0863">Zinc-finger</keyword>
<evidence type="ECO:0000259" key="14">
    <source>
        <dbReference type="PROSITE" id="PS50089"/>
    </source>
</evidence>
<keyword evidence="6" id="KW-0479">Metal-binding</keyword>
<feature type="transmembrane region" description="Helical" evidence="13">
    <location>
        <begin position="229"/>
        <end position="248"/>
    </location>
</feature>
<dbReference type="PANTHER" id="PTHR45977:SF42">
    <property type="entry name" value="RING_U-BOX SUPERFAMILY PROTEIN"/>
    <property type="match status" value="1"/>
</dbReference>
<dbReference type="GO" id="GO:0000325">
    <property type="term" value="C:plant-type vacuole"/>
    <property type="evidence" value="ECO:0007669"/>
    <property type="project" value="TreeGrafter"/>
</dbReference>
<comment type="caution">
    <text evidence="15">The sequence shown here is derived from an EMBL/GenBank/DDBJ whole genome shotgun (WGS) entry which is preliminary data.</text>
</comment>
<dbReference type="SUPFAM" id="SSF57850">
    <property type="entry name" value="RING/U-box"/>
    <property type="match status" value="2"/>
</dbReference>
<dbReference type="Gene3D" id="3.30.40.10">
    <property type="entry name" value="Zinc/RING finger domain, C3HC4 (zinc finger)"/>
    <property type="match status" value="2"/>
</dbReference>
<dbReference type="GO" id="GO:0016567">
    <property type="term" value="P:protein ubiquitination"/>
    <property type="evidence" value="ECO:0007669"/>
    <property type="project" value="TreeGrafter"/>
</dbReference>
<evidence type="ECO:0000256" key="6">
    <source>
        <dbReference type="ARBA" id="ARBA00022723"/>
    </source>
</evidence>
<evidence type="ECO:0000256" key="1">
    <source>
        <dbReference type="ARBA" id="ARBA00000900"/>
    </source>
</evidence>
<comment type="subcellular location">
    <subcellularLocation>
        <location evidence="2">Membrane</location>
        <topology evidence="2">Multi-pass membrane protein</topology>
    </subcellularLocation>
</comment>
<proteinExistence type="predicted"/>
<accession>A0A498JCP4</accession>
<keyword evidence="9" id="KW-0862">Zinc</keyword>
<feature type="transmembrane region" description="Helical" evidence="13">
    <location>
        <begin position="377"/>
        <end position="395"/>
    </location>
</feature>
<keyword evidence="4" id="KW-0808">Transferase</keyword>
<dbReference type="EMBL" id="RDQH01000333">
    <property type="protein sequence ID" value="RXH93579.1"/>
    <property type="molecule type" value="Genomic_DNA"/>
</dbReference>
<dbReference type="GO" id="GO:0008270">
    <property type="term" value="F:zinc ion binding"/>
    <property type="evidence" value="ECO:0007669"/>
    <property type="project" value="UniProtKB-KW"/>
</dbReference>
<keyword evidence="11 13" id="KW-0472">Membrane</keyword>
<dbReference type="AlphaFoldDB" id="A0A498JCP4"/>
<feature type="transmembrane region" description="Helical" evidence="13">
    <location>
        <begin position="111"/>
        <end position="132"/>
    </location>
</feature>
<feature type="transmembrane region" description="Helical" evidence="13">
    <location>
        <begin position="78"/>
        <end position="99"/>
    </location>
</feature>
<reference evidence="15 16" key="1">
    <citation type="submission" date="2018-10" db="EMBL/GenBank/DDBJ databases">
        <title>A high-quality apple genome assembly.</title>
        <authorList>
            <person name="Hu J."/>
        </authorList>
    </citation>
    <scope>NUCLEOTIDE SEQUENCE [LARGE SCALE GENOMIC DNA]</scope>
    <source>
        <strain evidence="16">cv. HFTH1</strain>
        <tissue evidence="15">Young leaf</tissue>
    </source>
</reference>
<name>A0A498JCP4_MALDO</name>
<dbReference type="EC" id="2.3.2.27" evidence="3"/>
<dbReference type="SMART" id="SM00184">
    <property type="entry name" value="RING"/>
    <property type="match status" value="2"/>
</dbReference>
<evidence type="ECO:0000256" key="2">
    <source>
        <dbReference type="ARBA" id="ARBA00004141"/>
    </source>
</evidence>
<evidence type="ECO:0000256" key="13">
    <source>
        <dbReference type="SAM" id="Phobius"/>
    </source>
</evidence>
<dbReference type="PROSITE" id="PS50089">
    <property type="entry name" value="ZF_RING_2"/>
    <property type="match status" value="2"/>
</dbReference>
<dbReference type="PANTHER" id="PTHR45977">
    <property type="entry name" value="TARGET OF ERK KINASE MPK-1"/>
    <property type="match status" value="1"/>
</dbReference>
<dbReference type="InterPro" id="IPR013083">
    <property type="entry name" value="Znf_RING/FYVE/PHD"/>
</dbReference>
<evidence type="ECO:0000256" key="8">
    <source>
        <dbReference type="ARBA" id="ARBA00022786"/>
    </source>
</evidence>
<keyword evidence="8" id="KW-0833">Ubl conjugation pathway</keyword>
<evidence type="ECO:0000256" key="9">
    <source>
        <dbReference type="ARBA" id="ARBA00022833"/>
    </source>
</evidence>
<comment type="catalytic activity">
    <reaction evidence="1">
        <text>S-ubiquitinyl-[E2 ubiquitin-conjugating enzyme]-L-cysteine + [acceptor protein]-L-lysine = [E2 ubiquitin-conjugating enzyme]-L-cysteine + N(6)-ubiquitinyl-[acceptor protein]-L-lysine.</text>
        <dbReference type="EC" id="2.3.2.27"/>
    </reaction>
</comment>
<evidence type="ECO:0000313" key="15">
    <source>
        <dbReference type="EMBL" id="RXH93579.1"/>
    </source>
</evidence>
<dbReference type="InterPro" id="IPR001841">
    <property type="entry name" value="Znf_RING"/>
</dbReference>
<evidence type="ECO:0000256" key="5">
    <source>
        <dbReference type="ARBA" id="ARBA00022692"/>
    </source>
</evidence>
<sequence length="540" mass="61244">MMNSVDIHPLIGYSIGDELLQSRRLMRHGPPPLRGAMRLFRRASGRRMRLRDPSVRVRENAAEELEERQSFWFHSKPAIILDLLWNLVFVIVGFTVLGLSVEEKPLVPMRIWVVGYILLCVVHVGCVVAAYWRRGEAGWGSGGSESLVSGSNVGGYGGEHGLADDTSITKNLESANSMFSFIWWVIGFYWVLNGGQALLSSSPRLYWLCVSFLVFDVAFIIVCVAASCLVGIAVCCFLPCIIAILYAVTDQDGATDEEIDRLPKFKFRRVSNTEKVNGEVQVSEGFMTECDTNAQNDHPISQADAECCICLSVYENGAELRQLPCQHHFHCTCIDKWLHINATCPMCKFNILRPRGRHEIGQVITKNLESANSMFSFIWWVIGFYWVLNGGQTLLSSSPRLYWLGLNYFYSEVDGATYEEIDRLPKFKFRRVSNSEKVNGEVQASEGFMTECDTNAPTDHPISQADAECCVCLSVYKNGAELSQHPCQHHFHCTCIDKWLHINATCPMCKFNILKPRDRHEIGQLWWFRYNNLTFRGEKN</sequence>
<dbReference type="GO" id="GO:0006511">
    <property type="term" value="P:ubiquitin-dependent protein catabolic process"/>
    <property type="evidence" value="ECO:0007669"/>
    <property type="project" value="TreeGrafter"/>
</dbReference>
<keyword evidence="16" id="KW-1185">Reference proteome</keyword>
<evidence type="ECO:0000256" key="11">
    <source>
        <dbReference type="ARBA" id="ARBA00023136"/>
    </source>
</evidence>
<dbReference type="Pfam" id="PF13639">
    <property type="entry name" value="zf-RING_2"/>
    <property type="match status" value="2"/>
</dbReference>
<dbReference type="Proteomes" id="UP000290289">
    <property type="component" value="Chromosome 7"/>
</dbReference>
<dbReference type="GO" id="GO:0016020">
    <property type="term" value="C:membrane"/>
    <property type="evidence" value="ECO:0007669"/>
    <property type="project" value="UniProtKB-SubCell"/>
</dbReference>